<dbReference type="SUPFAM" id="SSF54001">
    <property type="entry name" value="Cysteine proteinases"/>
    <property type="match status" value="1"/>
</dbReference>
<dbReference type="EMBL" id="JACBKZ010000014">
    <property type="protein sequence ID" value="KAF5932104.1"/>
    <property type="molecule type" value="Genomic_DNA"/>
</dbReference>
<comment type="caution">
    <text evidence="6">The sequence shown here is derived from an EMBL/GenBank/DDBJ whole genome shotgun (WGS) entry which is preliminary data.</text>
</comment>
<dbReference type="GO" id="GO:0006508">
    <property type="term" value="P:proteolysis"/>
    <property type="evidence" value="ECO:0007669"/>
    <property type="project" value="UniProtKB-KW"/>
</dbReference>
<dbReference type="Gene3D" id="3.40.395.10">
    <property type="entry name" value="Adenoviral Proteinase, Chain A"/>
    <property type="match status" value="1"/>
</dbReference>
<dbReference type="InterPro" id="IPR003653">
    <property type="entry name" value="Peptidase_C48_C"/>
</dbReference>
<evidence type="ECO:0000256" key="4">
    <source>
        <dbReference type="SAM" id="MobiDB-lite"/>
    </source>
</evidence>
<gene>
    <name evidence="6" type="ORF">HYC85_028275</name>
</gene>
<keyword evidence="2" id="KW-0645">Protease</keyword>
<sequence>MTENQAFRVSLFDKHIEIAWRNYRFLHFPINTGGNEKSTHGNHWTLLVMDKQDNLWRFYNSMRPRRDDADDKYQDYVENFLKVCLEREAQSQPSFKLINSQNTSYDFEYVNNAPQQDSDSKERTKKKNKNKRDKAIYRRMRISGRCHSANAQLLPESKLLNGPSSVLVMLEKLQVELCELVKRA</sequence>
<evidence type="ECO:0000259" key="5">
    <source>
        <dbReference type="Pfam" id="PF02902"/>
    </source>
</evidence>
<keyword evidence="3" id="KW-0378">Hydrolase</keyword>
<reference evidence="7" key="1">
    <citation type="journal article" date="2020" name="Nat. Commun.">
        <title>Genome assembly of wild tea tree DASZ reveals pedigree and selection history of tea varieties.</title>
        <authorList>
            <person name="Zhang W."/>
            <person name="Zhang Y."/>
            <person name="Qiu H."/>
            <person name="Guo Y."/>
            <person name="Wan H."/>
            <person name="Zhang X."/>
            <person name="Scossa F."/>
            <person name="Alseekh S."/>
            <person name="Zhang Q."/>
            <person name="Wang P."/>
            <person name="Xu L."/>
            <person name="Schmidt M.H."/>
            <person name="Jia X."/>
            <person name="Li D."/>
            <person name="Zhu A."/>
            <person name="Guo F."/>
            <person name="Chen W."/>
            <person name="Ni D."/>
            <person name="Usadel B."/>
            <person name="Fernie A.R."/>
            <person name="Wen W."/>
        </authorList>
    </citation>
    <scope>NUCLEOTIDE SEQUENCE [LARGE SCALE GENOMIC DNA]</scope>
    <source>
        <strain evidence="7">cv. G240</strain>
    </source>
</reference>
<proteinExistence type="inferred from homology"/>
<evidence type="ECO:0000313" key="7">
    <source>
        <dbReference type="Proteomes" id="UP000593564"/>
    </source>
</evidence>
<evidence type="ECO:0000256" key="3">
    <source>
        <dbReference type="ARBA" id="ARBA00022801"/>
    </source>
</evidence>
<name>A0A7J7FYQ5_CAMSI</name>
<dbReference type="AlphaFoldDB" id="A0A7J7FYQ5"/>
<keyword evidence="7" id="KW-1185">Reference proteome</keyword>
<dbReference type="InterPro" id="IPR038765">
    <property type="entry name" value="Papain-like_cys_pep_sf"/>
</dbReference>
<feature type="domain" description="Ubiquitin-like protease family profile" evidence="5">
    <location>
        <begin position="25"/>
        <end position="119"/>
    </location>
</feature>
<dbReference type="Proteomes" id="UP000593564">
    <property type="component" value="Unassembled WGS sequence"/>
</dbReference>
<reference evidence="6 7" key="2">
    <citation type="submission" date="2020-07" db="EMBL/GenBank/DDBJ databases">
        <title>Genome assembly of wild tea tree DASZ reveals pedigree and selection history of tea varieties.</title>
        <authorList>
            <person name="Zhang W."/>
        </authorList>
    </citation>
    <scope>NUCLEOTIDE SEQUENCE [LARGE SCALE GENOMIC DNA]</scope>
    <source>
        <strain evidence="7">cv. G240</strain>
        <tissue evidence="6">Leaf</tissue>
    </source>
</reference>
<feature type="compositionally biased region" description="Basic residues" evidence="4">
    <location>
        <begin position="123"/>
        <end position="134"/>
    </location>
</feature>
<evidence type="ECO:0000256" key="1">
    <source>
        <dbReference type="ARBA" id="ARBA00005234"/>
    </source>
</evidence>
<dbReference type="GO" id="GO:0008234">
    <property type="term" value="F:cysteine-type peptidase activity"/>
    <property type="evidence" value="ECO:0007669"/>
    <property type="project" value="InterPro"/>
</dbReference>
<dbReference type="Pfam" id="PF02902">
    <property type="entry name" value="Peptidase_C48"/>
    <property type="match status" value="1"/>
</dbReference>
<organism evidence="6 7">
    <name type="scientific">Camellia sinensis</name>
    <name type="common">Tea plant</name>
    <name type="synonym">Thea sinensis</name>
    <dbReference type="NCBI Taxonomy" id="4442"/>
    <lineage>
        <taxon>Eukaryota</taxon>
        <taxon>Viridiplantae</taxon>
        <taxon>Streptophyta</taxon>
        <taxon>Embryophyta</taxon>
        <taxon>Tracheophyta</taxon>
        <taxon>Spermatophyta</taxon>
        <taxon>Magnoliopsida</taxon>
        <taxon>eudicotyledons</taxon>
        <taxon>Gunneridae</taxon>
        <taxon>Pentapetalae</taxon>
        <taxon>asterids</taxon>
        <taxon>Ericales</taxon>
        <taxon>Theaceae</taxon>
        <taxon>Camellia</taxon>
    </lineage>
</organism>
<protein>
    <recommendedName>
        <fullName evidence="5">Ubiquitin-like protease family profile domain-containing protein</fullName>
    </recommendedName>
</protein>
<evidence type="ECO:0000256" key="2">
    <source>
        <dbReference type="ARBA" id="ARBA00022670"/>
    </source>
</evidence>
<evidence type="ECO:0000313" key="6">
    <source>
        <dbReference type="EMBL" id="KAF5932104.1"/>
    </source>
</evidence>
<feature type="region of interest" description="Disordered" evidence="4">
    <location>
        <begin position="111"/>
        <end position="134"/>
    </location>
</feature>
<comment type="similarity">
    <text evidence="1">Belongs to the peptidase C48 family.</text>
</comment>
<accession>A0A7J7FYQ5</accession>